<feature type="domain" description="HTH cro/C1-type" evidence="1">
    <location>
        <begin position="25"/>
        <end position="63"/>
    </location>
</feature>
<proteinExistence type="predicted"/>
<dbReference type="InterPro" id="IPR001387">
    <property type="entry name" value="Cro/C1-type_HTH"/>
</dbReference>
<dbReference type="CDD" id="cd00093">
    <property type="entry name" value="HTH_XRE"/>
    <property type="match status" value="1"/>
</dbReference>
<sequence>MSLSIEKLGEMITHRRGSLGVRAAAKEIGVSPATLSRIENGHIPDLVTFAAICQWLGEDPSKFLGMQPAHQLESAASVHLRKKRTTSIDTAIALGGMIVAVQQALRDRENI</sequence>
<dbReference type="EMBL" id="CP122962">
    <property type="protein sequence ID" value="WGM58651.1"/>
    <property type="molecule type" value="Genomic_DNA"/>
</dbReference>
<evidence type="ECO:0000313" key="3">
    <source>
        <dbReference type="Proteomes" id="UP000305410"/>
    </source>
</evidence>
<gene>
    <name evidence="2" type="ORF">CFBP5506_09965</name>
</gene>
<evidence type="ECO:0000313" key="2">
    <source>
        <dbReference type="EMBL" id="WGM58651.1"/>
    </source>
</evidence>
<name>A0AAF0GTL7_AGRTU</name>
<dbReference type="SUPFAM" id="SSF47413">
    <property type="entry name" value="lambda repressor-like DNA-binding domains"/>
    <property type="match status" value="1"/>
</dbReference>
<dbReference type="PROSITE" id="PS50943">
    <property type="entry name" value="HTH_CROC1"/>
    <property type="match status" value="1"/>
</dbReference>
<dbReference type="Proteomes" id="UP000305410">
    <property type="component" value="Chromosome Circular"/>
</dbReference>
<reference evidence="2" key="1">
    <citation type="submission" date="2019-04" db="EMBL/GenBank/DDBJ databases">
        <authorList>
            <person name="Chiang H.-Y."/>
            <person name="Huang Y.-Y."/>
            <person name="Chou L."/>
            <person name="Lai E.-M."/>
            <person name="Kuo C.-H."/>
        </authorList>
    </citation>
    <scope>NUCLEOTIDE SEQUENCE</scope>
    <source>
        <strain evidence="2">CFBP5506</strain>
    </source>
</reference>
<dbReference type="AlphaFoldDB" id="A0AAF0GTL7"/>
<protein>
    <submittedName>
        <fullName evidence="2">Helix-turn-helix transcriptional regulator</fullName>
    </submittedName>
</protein>
<evidence type="ECO:0000259" key="1">
    <source>
        <dbReference type="PROSITE" id="PS50943"/>
    </source>
</evidence>
<reference evidence="2" key="2">
    <citation type="submission" date="2023-04" db="EMBL/GenBank/DDBJ databases">
        <title>Complete genome sequence of Agrobacterium salinitolerans CFBP5506.</title>
        <authorList>
            <person name="Yen H.-C."/>
            <person name="Yan X.-H."/>
            <person name="Lai E.-M."/>
            <person name="Kuo C.-H."/>
        </authorList>
    </citation>
    <scope>NUCLEOTIDE SEQUENCE</scope>
    <source>
        <strain evidence="2">CFBP5506</strain>
    </source>
</reference>
<organism evidence="2 3">
    <name type="scientific">Agrobacterium tumefaciens</name>
    <dbReference type="NCBI Taxonomy" id="358"/>
    <lineage>
        <taxon>Bacteria</taxon>
        <taxon>Pseudomonadati</taxon>
        <taxon>Pseudomonadota</taxon>
        <taxon>Alphaproteobacteria</taxon>
        <taxon>Hyphomicrobiales</taxon>
        <taxon>Rhizobiaceae</taxon>
        <taxon>Rhizobium/Agrobacterium group</taxon>
        <taxon>Agrobacterium</taxon>
        <taxon>Agrobacterium tumefaciens complex</taxon>
    </lineage>
</organism>
<dbReference type="Pfam" id="PF01381">
    <property type="entry name" value="HTH_3"/>
    <property type="match status" value="1"/>
</dbReference>
<accession>A0AAF0GTL7</accession>
<dbReference type="InterPro" id="IPR010982">
    <property type="entry name" value="Lambda_DNA-bd_dom_sf"/>
</dbReference>
<dbReference type="RefSeq" id="WP_080789847.1">
    <property type="nucleotide sequence ID" value="NZ_CP122962.1"/>
</dbReference>
<dbReference type="GO" id="GO:0003677">
    <property type="term" value="F:DNA binding"/>
    <property type="evidence" value="ECO:0007669"/>
    <property type="project" value="InterPro"/>
</dbReference>
<dbReference type="Gene3D" id="1.10.260.40">
    <property type="entry name" value="lambda repressor-like DNA-binding domains"/>
    <property type="match status" value="1"/>
</dbReference>